<dbReference type="Proteomes" id="UP000268469">
    <property type="component" value="Unassembled WGS sequence"/>
</dbReference>
<evidence type="ECO:0000313" key="2">
    <source>
        <dbReference type="Proteomes" id="UP000268469"/>
    </source>
</evidence>
<protein>
    <submittedName>
        <fullName evidence="1">DUF362 domain-containing protein</fullName>
    </submittedName>
</protein>
<reference evidence="1 2" key="1">
    <citation type="submission" date="2018-06" db="EMBL/GenBank/DDBJ databases">
        <title>Extensive metabolic versatility and redundancy in microbially diverse, dynamic hydrothermal sediments.</title>
        <authorList>
            <person name="Dombrowski N."/>
            <person name="Teske A."/>
            <person name="Baker B.J."/>
        </authorList>
    </citation>
    <scope>NUCLEOTIDE SEQUENCE [LARGE SCALE GENOMIC DNA]</scope>
    <source>
        <strain evidence="1">B36_G15</strain>
    </source>
</reference>
<dbReference type="AlphaFoldDB" id="A0A660SF74"/>
<accession>A0A660SF74</accession>
<sequence>MKAKVAVLFTRPETVVDDIGRLMELAGFKKFLPQHISTILKINISWHHYFPACSTT</sequence>
<dbReference type="EMBL" id="QNBE01000083">
    <property type="protein sequence ID" value="RKX69465.1"/>
    <property type="molecule type" value="Genomic_DNA"/>
</dbReference>
<name>A0A660SF74_UNCW3</name>
<comment type="caution">
    <text evidence="1">The sequence shown here is derived from an EMBL/GenBank/DDBJ whole genome shotgun (WGS) entry which is preliminary data.</text>
</comment>
<proteinExistence type="predicted"/>
<feature type="non-terminal residue" evidence="1">
    <location>
        <position position="56"/>
    </location>
</feature>
<gene>
    <name evidence="1" type="ORF">DRP53_08130</name>
</gene>
<evidence type="ECO:0000313" key="1">
    <source>
        <dbReference type="EMBL" id="RKX69465.1"/>
    </source>
</evidence>
<organism evidence="1 2">
    <name type="scientific">candidate division WOR-3 bacterium</name>
    <dbReference type="NCBI Taxonomy" id="2052148"/>
    <lineage>
        <taxon>Bacteria</taxon>
        <taxon>Bacteria division WOR-3</taxon>
    </lineage>
</organism>